<dbReference type="GO" id="GO:0019379">
    <property type="term" value="P:sulfate assimilation, phosphoadenylyl sulfate reduction by phosphoadenylyl-sulfate reductase (thioredoxin)"/>
    <property type="evidence" value="ECO:0007669"/>
    <property type="project" value="InterPro"/>
</dbReference>
<sequence>MTVCLLPNIYPHAKLECPVSSADLDAINAYLSDLPPEGILEWGVAHLPDLYQTTAFGLTGLTAIDMLHQSKSAQKIRKSPPLIFIDTLYHFPETYELVEEVRLRYPDVPLRIYKPDGCADVQEFEARYGERLWETDEALYDYVVKVEPARRAYAELCVKSVITGRRASQGGERASMRPLEIDSTGLFKLNPLFAWNFSFVEWYTNFYNVPCNKLLAKGYRSVGDWHSTAPSTGDNERAGRWMGREKTECGLHKDYYEVKQSARVTSPSRVAVC</sequence>
<dbReference type="Proteomes" id="UP000054144">
    <property type="component" value="Unassembled WGS sequence"/>
</dbReference>
<dbReference type="SUPFAM" id="SSF52402">
    <property type="entry name" value="Adenine nucleotide alpha hydrolases-like"/>
    <property type="match status" value="1"/>
</dbReference>
<dbReference type="InterPro" id="IPR014729">
    <property type="entry name" value="Rossmann-like_a/b/a_fold"/>
</dbReference>
<gene>
    <name evidence="5" type="ORF">FISHEDRAFT_63843</name>
</gene>
<dbReference type="Gene3D" id="3.40.50.620">
    <property type="entry name" value="HUPs"/>
    <property type="match status" value="1"/>
</dbReference>
<comment type="pathway">
    <text evidence="3">Sulfur metabolism; hydrogen sulfide biosynthesis; sulfite from sulfate.</text>
</comment>
<dbReference type="AlphaFoldDB" id="A0A0D7AND2"/>
<dbReference type="NCBIfam" id="TIGR00434">
    <property type="entry name" value="cysH"/>
    <property type="match status" value="1"/>
</dbReference>
<proteinExistence type="inferred from homology"/>
<dbReference type="PANTHER" id="PTHR46509">
    <property type="entry name" value="PHOSPHOADENOSINE PHOSPHOSULFATE REDUCTASE"/>
    <property type="match status" value="1"/>
</dbReference>
<accession>A0A0D7AND2</accession>
<keyword evidence="2" id="KW-0560">Oxidoreductase</keyword>
<dbReference type="OrthoDB" id="7869097at2759"/>
<dbReference type="EMBL" id="KN881644">
    <property type="protein sequence ID" value="KIY52283.1"/>
    <property type="molecule type" value="Genomic_DNA"/>
</dbReference>
<evidence type="ECO:0000256" key="3">
    <source>
        <dbReference type="ARBA" id="ARBA00024327"/>
    </source>
</evidence>
<dbReference type="InterPro" id="IPR004511">
    <property type="entry name" value="PAPS/APS_Rdtase"/>
</dbReference>
<dbReference type="GO" id="GO:0004604">
    <property type="term" value="F:phosphoadenylyl-sulfate reductase (thioredoxin) activity"/>
    <property type="evidence" value="ECO:0007669"/>
    <property type="project" value="InterPro"/>
</dbReference>
<dbReference type="CDD" id="cd23945">
    <property type="entry name" value="PAPS_reductase"/>
    <property type="match status" value="1"/>
</dbReference>
<organism evidence="5 6">
    <name type="scientific">Fistulina hepatica ATCC 64428</name>
    <dbReference type="NCBI Taxonomy" id="1128425"/>
    <lineage>
        <taxon>Eukaryota</taxon>
        <taxon>Fungi</taxon>
        <taxon>Dikarya</taxon>
        <taxon>Basidiomycota</taxon>
        <taxon>Agaricomycotina</taxon>
        <taxon>Agaricomycetes</taxon>
        <taxon>Agaricomycetidae</taxon>
        <taxon>Agaricales</taxon>
        <taxon>Fistulinaceae</taxon>
        <taxon>Fistulina</taxon>
    </lineage>
</organism>
<evidence type="ECO:0000256" key="2">
    <source>
        <dbReference type="ARBA" id="ARBA00023002"/>
    </source>
</evidence>
<dbReference type="PIRSF" id="PIRSF000857">
    <property type="entry name" value="PAPS_reductase"/>
    <property type="match status" value="1"/>
</dbReference>
<keyword evidence="6" id="KW-1185">Reference proteome</keyword>
<dbReference type="GO" id="GO:0005737">
    <property type="term" value="C:cytoplasm"/>
    <property type="evidence" value="ECO:0007669"/>
    <property type="project" value="TreeGrafter"/>
</dbReference>
<protein>
    <submittedName>
        <fullName evidence="5">Phosophoadenylyl-sulfate reductase</fullName>
    </submittedName>
</protein>
<dbReference type="NCBIfam" id="NF002537">
    <property type="entry name" value="PRK02090.1"/>
    <property type="match status" value="1"/>
</dbReference>
<feature type="domain" description="Phosphoadenosine phosphosulphate reductase" evidence="4">
    <location>
        <begin position="52"/>
        <end position="230"/>
    </location>
</feature>
<evidence type="ECO:0000259" key="4">
    <source>
        <dbReference type="Pfam" id="PF01507"/>
    </source>
</evidence>
<reference evidence="5 6" key="1">
    <citation type="journal article" date="2015" name="Fungal Genet. Biol.">
        <title>Evolution of novel wood decay mechanisms in Agaricales revealed by the genome sequences of Fistulina hepatica and Cylindrobasidium torrendii.</title>
        <authorList>
            <person name="Floudas D."/>
            <person name="Held B.W."/>
            <person name="Riley R."/>
            <person name="Nagy L.G."/>
            <person name="Koehler G."/>
            <person name="Ransdell A.S."/>
            <person name="Younus H."/>
            <person name="Chow J."/>
            <person name="Chiniquy J."/>
            <person name="Lipzen A."/>
            <person name="Tritt A."/>
            <person name="Sun H."/>
            <person name="Haridas S."/>
            <person name="LaButti K."/>
            <person name="Ohm R.A."/>
            <person name="Kues U."/>
            <person name="Blanchette R.A."/>
            <person name="Grigoriev I.V."/>
            <person name="Minto R.E."/>
            <person name="Hibbett D.S."/>
        </authorList>
    </citation>
    <scope>NUCLEOTIDE SEQUENCE [LARGE SCALE GENOMIC DNA]</scope>
    <source>
        <strain evidence="5 6">ATCC 64428</strain>
    </source>
</reference>
<comment type="similarity">
    <text evidence="1">Belongs to the PAPS reductase family. CysH subfamily.</text>
</comment>
<dbReference type="PANTHER" id="PTHR46509:SF1">
    <property type="entry name" value="PHOSPHOADENOSINE PHOSPHOSULFATE REDUCTASE"/>
    <property type="match status" value="1"/>
</dbReference>
<dbReference type="Pfam" id="PF01507">
    <property type="entry name" value="PAPS_reduct"/>
    <property type="match status" value="1"/>
</dbReference>
<dbReference type="InterPro" id="IPR002500">
    <property type="entry name" value="PAPS_reduct_dom"/>
</dbReference>
<evidence type="ECO:0000256" key="1">
    <source>
        <dbReference type="ARBA" id="ARBA00009732"/>
    </source>
</evidence>
<evidence type="ECO:0000313" key="5">
    <source>
        <dbReference type="EMBL" id="KIY52283.1"/>
    </source>
</evidence>
<name>A0A0D7AND2_9AGAR</name>
<evidence type="ECO:0000313" key="6">
    <source>
        <dbReference type="Proteomes" id="UP000054144"/>
    </source>
</evidence>